<dbReference type="Proteomes" id="UP000267096">
    <property type="component" value="Unassembled WGS sequence"/>
</dbReference>
<gene>
    <name evidence="1" type="ORF">ASIM_LOCUS3282</name>
</gene>
<reference evidence="1 2" key="2">
    <citation type="submission" date="2018-11" db="EMBL/GenBank/DDBJ databases">
        <authorList>
            <consortium name="Pathogen Informatics"/>
        </authorList>
    </citation>
    <scope>NUCLEOTIDE SEQUENCE [LARGE SCALE GENOMIC DNA]</scope>
</reference>
<keyword evidence="2" id="KW-1185">Reference proteome</keyword>
<dbReference type="AlphaFoldDB" id="A0A0M3J7A0"/>
<dbReference type="EMBL" id="UYRR01004967">
    <property type="protein sequence ID" value="VDK21489.1"/>
    <property type="molecule type" value="Genomic_DNA"/>
</dbReference>
<name>A0A0M3J7A0_ANISI</name>
<organism evidence="3">
    <name type="scientific">Anisakis simplex</name>
    <name type="common">Herring worm</name>
    <dbReference type="NCBI Taxonomy" id="6269"/>
    <lineage>
        <taxon>Eukaryota</taxon>
        <taxon>Metazoa</taxon>
        <taxon>Ecdysozoa</taxon>
        <taxon>Nematoda</taxon>
        <taxon>Chromadorea</taxon>
        <taxon>Rhabditida</taxon>
        <taxon>Spirurina</taxon>
        <taxon>Ascaridomorpha</taxon>
        <taxon>Ascaridoidea</taxon>
        <taxon>Anisakidae</taxon>
        <taxon>Anisakis</taxon>
        <taxon>Anisakis simplex complex</taxon>
    </lineage>
</organism>
<reference evidence="3" key="1">
    <citation type="submission" date="2017-02" db="UniProtKB">
        <authorList>
            <consortium name="WormBaseParasite"/>
        </authorList>
    </citation>
    <scope>IDENTIFICATION</scope>
</reference>
<accession>A0A0M3J7A0</accession>
<evidence type="ECO:0000313" key="1">
    <source>
        <dbReference type="EMBL" id="VDK21489.1"/>
    </source>
</evidence>
<evidence type="ECO:0000313" key="3">
    <source>
        <dbReference type="WBParaSite" id="ASIM_0000344401-mRNA-1"/>
    </source>
</evidence>
<proteinExistence type="predicted"/>
<sequence length="165" mass="19037">MNALRCNKNNGEGHASTSTTTNLFNFDSVNDLIEMGDMDEKFLLFVALLAERMGFYKHSFKYIQLYCKCGNNGDTLNNIHYQRIAIRSKSAEINNCVEQLKAFVKLCALEKTQLYDELVRYSKLYSELFDILNENALERMRAFLAQNDSRLSTVLIVSMLICFEK</sequence>
<evidence type="ECO:0000313" key="2">
    <source>
        <dbReference type="Proteomes" id="UP000267096"/>
    </source>
</evidence>
<dbReference type="WBParaSite" id="ASIM_0000344401-mRNA-1">
    <property type="protein sequence ID" value="ASIM_0000344401-mRNA-1"/>
    <property type="gene ID" value="ASIM_0000344401"/>
</dbReference>
<protein>
    <submittedName>
        <fullName evidence="1 3">Uncharacterized protein</fullName>
    </submittedName>
</protein>